<keyword evidence="3" id="KW-1185">Reference proteome</keyword>
<proteinExistence type="predicted"/>
<comment type="caution">
    <text evidence="2">The sequence shown here is derived from an EMBL/GenBank/DDBJ whole genome shotgun (WGS) entry which is preliminary data.</text>
</comment>
<organism evidence="2 3">
    <name type="scientific">Favolaschia claudopus</name>
    <dbReference type="NCBI Taxonomy" id="2862362"/>
    <lineage>
        <taxon>Eukaryota</taxon>
        <taxon>Fungi</taxon>
        <taxon>Dikarya</taxon>
        <taxon>Basidiomycota</taxon>
        <taxon>Agaricomycotina</taxon>
        <taxon>Agaricomycetes</taxon>
        <taxon>Agaricomycetidae</taxon>
        <taxon>Agaricales</taxon>
        <taxon>Marasmiineae</taxon>
        <taxon>Mycenaceae</taxon>
        <taxon>Favolaschia</taxon>
    </lineage>
</organism>
<evidence type="ECO:0000256" key="1">
    <source>
        <dbReference type="SAM" id="MobiDB-lite"/>
    </source>
</evidence>
<dbReference type="Proteomes" id="UP001362999">
    <property type="component" value="Unassembled WGS sequence"/>
</dbReference>
<evidence type="ECO:0000313" key="2">
    <source>
        <dbReference type="EMBL" id="KAK7017284.1"/>
    </source>
</evidence>
<dbReference type="AlphaFoldDB" id="A0AAW0AUV3"/>
<dbReference type="EMBL" id="JAWWNJ010000048">
    <property type="protein sequence ID" value="KAK7017284.1"/>
    <property type="molecule type" value="Genomic_DNA"/>
</dbReference>
<name>A0AAW0AUV3_9AGAR</name>
<feature type="region of interest" description="Disordered" evidence="1">
    <location>
        <begin position="149"/>
        <end position="178"/>
    </location>
</feature>
<sequence length="178" mass="20292">MSGGVSNLRLSELRYDLFEGERLAEMKYLMPSRGFGLVTYNVCCPYVAGGKSGECRWWIEFPSMSPEFGLVNAERIESEWAYHNPLPSRKEMGVGRRQEFISYSIVGGPLPSFSMSADGNFNLKTRERIPANNADKFFERLEEIDEDYMPRLESVDDDECDDEEDGDESACIQVRAKL</sequence>
<reference evidence="2 3" key="1">
    <citation type="journal article" date="2024" name="J Genomics">
        <title>Draft genome sequencing and assembly of Favolaschia claudopus CIRM-BRFM 2984 isolated from oak limbs.</title>
        <authorList>
            <person name="Navarro D."/>
            <person name="Drula E."/>
            <person name="Chaduli D."/>
            <person name="Cazenave R."/>
            <person name="Ahrendt S."/>
            <person name="Wang J."/>
            <person name="Lipzen A."/>
            <person name="Daum C."/>
            <person name="Barry K."/>
            <person name="Grigoriev I.V."/>
            <person name="Favel A."/>
            <person name="Rosso M.N."/>
            <person name="Martin F."/>
        </authorList>
    </citation>
    <scope>NUCLEOTIDE SEQUENCE [LARGE SCALE GENOMIC DNA]</scope>
    <source>
        <strain evidence="2 3">CIRM-BRFM 2984</strain>
    </source>
</reference>
<feature type="compositionally biased region" description="Acidic residues" evidence="1">
    <location>
        <begin position="155"/>
        <end position="168"/>
    </location>
</feature>
<gene>
    <name evidence="2" type="ORF">R3P38DRAFT_3201687</name>
</gene>
<accession>A0AAW0AUV3</accession>
<evidence type="ECO:0000313" key="3">
    <source>
        <dbReference type="Proteomes" id="UP001362999"/>
    </source>
</evidence>
<protein>
    <submittedName>
        <fullName evidence="2">Uncharacterized protein</fullName>
    </submittedName>
</protein>